<evidence type="ECO:0000256" key="1">
    <source>
        <dbReference type="SAM" id="MobiDB-lite"/>
    </source>
</evidence>
<sequence length="92" mass="10242">YVLDRISVLAFDEGLARSFMEAITTESHRLFGVEGGGGGESDDDYRDSEGGELNLPTDEDLDERLRRAKERFEEIVEVEKREGTTQGGEGMV</sequence>
<dbReference type="AlphaFoldDB" id="A0A9W7AT60"/>
<proteinExistence type="predicted"/>
<feature type="non-terminal residue" evidence="2">
    <location>
        <position position="1"/>
    </location>
</feature>
<dbReference type="Proteomes" id="UP001165082">
    <property type="component" value="Unassembled WGS sequence"/>
</dbReference>
<organism evidence="2 3">
    <name type="scientific">Triparma retinervis</name>
    <dbReference type="NCBI Taxonomy" id="2557542"/>
    <lineage>
        <taxon>Eukaryota</taxon>
        <taxon>Sar</taxon>
        <taxon>Stramenopiles</taxon>
        <taxon>Ochrophyta</taxon>
        <taxon>Bolidophyceae</taxon>
        <taxon>Parmales</taxon>
        <taxon>Triparmaceae</taxon>
        <taxon>Triparma</taxon>
    </lineage>
</organism>
<evidence type="ECO:0000313" key="3">
    <source>
        <dbReference type="Proteomes" id="UP001165082"/>
    </source>
</evidence>
<evidence type="ECO:0000313" key="2">
    <source>
        <dbReference type="EMBL" id="GMH75037.1"/>
    </source>
</evidence>
<comment type="caution">
    <text evidence="2">The sequence shown here is derived from an EMBL/GenBank/DDBJ whole genome shotgun (WGS) entry which is preliminary data.</text>
</comment>
<keyword evidence="3" id="KW-1185">Reference proteome</keyword>
<accession>A0A9W7AT60</accession>
<reference evidence="2" key="1">
    <citation type="submission" date="2022-07" db="EMBL/GenBank/DDBJ databases">
        <title>Genome analysis of Parmales, a sister group of diatoms, reveals the evolutionary specialization of diatoms from phago-mixotrophs to photoautotrophs.</title>
        <authorList>
            <person name="Ban H."/>
            <person name="Sato S."/>
            <person name="Yoshikawa S."/>
            <person name="Kazumasa Y."/>
            <person name="Nakamura Y."/>
            <person name="Ichinomiya M."/>
            <person name="Saitoh K."/>
            <person name="Sato N."/>
            <person name="Blanc-Mathieu R."/>
            <person name="Endo H."/>
            <person name="Kuwata A."/>
            <person name="Ogata H."/>
        </authorList>
    </citation>
    <scope>NUCLEOTIDE SEQUENCE</scope>
</reference>
<name>A0A9W7AT60_9STRA</name>
<gene>
    <name evidence="2" type="ORF">TrRE_jg2100</name>
</gene>
<protein>
    <submittedName>
        <fullName evidence="2">Uncharacterized protein</fullName>
    </submittedName>
</protein>
<feature type="region of interest" description="Disordered" evidence="1">
    <location>
        <begin position="30"/>
        <end position="58"/>
    </location>
</feature>
<dbReference type="EMBL" id="BRXZ01001603">
    <property type="protein sequence ID" value="GMH75037.1"/>
    <property type="molecule type" value="Genomic_DNA"/>
</dbReference>